<accession>A0A1H3Y726</accession>
<keyword evidence="1" id="KW-0812">Transmembrane</keyword>
<feature type="transmembrane region" description="Helical" evidence="1">
    <location>
        <begin position="343"/>
        <end position="361"/>
    </location>
</feature>
<dbReference type="STRING" id="908615.SAMN05421540_10355"/>
<name>A0A1H3Y726_9FLAO</name>
<dbReference type="EMBL" id="FNQF01000003">
    <property type="protein sequence ID" value="SEA07457.1"/>
    <property type="molecule type" value="Genomic_DNA"/>
</dbReference>
<gene>
    <name evidence="2" type="ORF">SAMN05421540_10355</name>
</gene>
<protein>
    <recommendedName>
        <fullName evidence="4">DUF4153 domain-containing protein</fullName>
    </recommendedName>
</protein>
<feature type="transmembrane region" description="Helical" evidence="1">
    <location>
        <begin position="147"/>
        <end position="166"/>
    </location>
</feature>
<evidence type="ECO:0000313" key="2">
    <source>
        <dbReference type="EMBL" id="SEA07457.1"/>
    </source>
</evidence>
<dbReference type="Pfam" id="PF13687">
    <property type="entry name" value="DUF4153"/>
    <property type="match status" value="1"/>
</dbReference>
<feature type="transmembrane region" description="Helical" evidence="1">
    <location>
        <begin position="251"/>
        <end position="273"/>
    </location>
</feature>
<dbReference type="InterPro" id="IPR025291">
    <property type="entry name" value="DUF4153"/>
</dbReference>
<feature type="transmembrane region" description="Helical" evidence="1">
    <location>
        <begin position="49"/>
        <end position="70"/>
    </location>
</feature>
<feature type="transmembrane region" description="Helical" evidence="1">
    <location>
        <begin position="318"/>
        <end position="336"/>
    </location>
</feature>
<organism evidence="2 3">
    <name type="scientific">Psychroflexus halocasei</name>
    <dbReference type="NCBI Taxonomy" id="908615"/>
    <lineage>
        <taxon>Bacteria</taxon>
        <taxon>Pseudomonadati</taxon>
        <taxon>Bacteroidota</taxon>
        <taxon>Flavobacteriia</taxon>
        <taxon>Flavobacteriales</taxon>
        <taxon>Flavobacteriaceae</taxon>
        <taxon>Psychroflexus</taxon>
    </lineage>
</organism>
<feature type="transmembrane region" description="Helical" evidence="1">
    <location>
        <begin position="178"/>
        <end position="197"/>
    </location>
</feature>
<reference evidence="2 3" key="1">
    <citation type="submission" date="2016-10" db="EMBL/GenBank/DDBJ databases">
        <authorList>
            <person name="de Groot N.N."/>
        </authorList>
    </citation>
    <scope>NUCLEOTIDE SEQUENCE [LARGE SCALE GENOMIC DNA]</scope>
    <source>
        <strain evidence="2 3">DSM 23581</strain>
    </source>
</reference>
<sequence length="580" mass="68256">MKYLNELPTRTKAAFMRFPVTIIWSIVGSVYVTWLIGLDTRIFNEFTSLIFTLILGVSWLIGTQFLIESLRIYKYSWLLKLGVIGLLIIYYFSFNEEDFDDNPIQITRWFLLFLAGHIFVFFAPFLKEWNKIDYWNYLQQIVISITRAALFTFVIFGGLALAILAVDNLFNVHINDNVYGQLYVICLGIINTFIYLADFPKKIHNTQKLAYSKALDVFLKFILIPILVIYLIIVYAYTFQILILWELPQGWVSYLISILAIIGLIIQIIIEPLRQTHPNILIRKFYPYFYILLFPLLILLFVAIYTRIADYNFTENRYFLVVLAFWIFGISLYMIFSNKKKLKIIPISLFILIILASYGPWSAFNVSINAQVKELEEMINKIKSNSDEFITVEEDSQFRNITRYLKKRNRLNELDASLGFKTSYLQNSYTAGNQLLDSLYGSDRDMSSRTAIENKYYHYNQLNYKHQFNLDVKDYQTMVEIALNQNESHRYQISHQPNSLTINDQDEKILEVDIDSLLLESLKKYPNFKDIPQEELNYTFKNTKGTFSLILKNFRFHKTNKTSLNFIHLSGYLLVNENIE</sequence>
<feature type="transmembrane region" description="Helical" evidence="1">
    <location>
        <begin position="20"/>
        <end position="37"/>
    </location>
</feature>
<dbReference type="Proteomes" id="UP000198820">
    <property type="component" value="Unassembled WGS sequence"/>
</dbReference>
<dbReference type="AlphaFoldDB" id="A0A1H3Y726"/>
<evidence type="ECO:0008006" key="4">
    <source>
        <dbReference type="Google" id="ProtNLM"/>
    </source>
</evidence>
<feature type="transmembrane region" description="Helical" evidence="1">
    <location>
        <begin position="218"/>
        <end position="245"/>
    </location>
</feature>
<keyword evidence="3" id="KW-1185">Reference proteome</keyword>
<keyword evidence="1" id="KW-1133">Transmembrane helix</keyword>
<feature type="transmembrane region" description="Helical" evidence="1">
    <location>
        <begin position="106"/>
        <end position="126"/>
    </location>
</feature>
<proteinExistence type="predicted"/>
<keyword evidence="1" id="KW-0472">Membrane</keyword>
<feature type="transmembrane region" description="Helical" evidence="1">
    <location>
        <begin position="77"/>
        <end position="94"/>
    </location>
</feature>
<evidence type="ECO:0000313" key="3">
    <source>
        <dbReference type="Proteomes" id="UP000198820"/>
    </source>
</evidence>
<evidence type="ECO:0000256" key="1">
    <source>
        <dbReference type="SAM" id="Phobius"/>
    </source>
</evidence>
<feature type="transmembrane region" description="Helical" evidence="1">
    <location>
        <begin position="285"/>
        <end position="306"/>
    </location>
</feature>